<dbReference type="OrthoDB" id="1122048at2"/>
<dbReference type="EMBL" id="JAGGJQ010000006">
    <property type="protein sequence ID" value="MBP1840485.1"/>
    <property type="molecule type" value="Genomic_DNA"/>
</dbReference>
<name>A0A9X1CCP5_9FLAO</name>
<protein>
    <recommendedName>
        <fullName evidence="6">Secretion system C-terminal sorting domain-containing protein</fullName>
    </recommendedName>
</protein>
<dbReference type="Proteomes" id="UP001231587">
    <property type="component" value="Unassembled WGS sequence"/>
</dbReference>
<proteinExistence type="predicted"/>
<reference evidence="2" key="1">
    <citation type="submission" date="2021-03" db="EMBL/GenBank/DDBJ databases">
        <title>Genomic Encyclopedia of Type Strains, Phase IV (KMG-IV): sequencing the most valuable type-strain genomes for metagenomic binning, comparative biology and taxonomic classification.</title>
        <authorList>
            <person name="Goeker M."/>
        </authorList>
    </citation>
    <scope>NUCLEOTIDE SEQUENCE</scope>
    <source>
        <strain evidence="2">DSM 15523</strain>
        <strain evidence="3 5">DSM 16476</strain>
    </source>
</reference>
<feature type="chain" id="PRO_5040995525" description="Secretion system C-terminal sorting domain-containing protein" evidence="1">
    <location>
        <begin position="22"/>
        <end position="196"/>
    </location>
</feature>
<keyword evidence="5" id="KW-1185">Reference proteome</keyword>
<keyword evidence="1" id="KW-0732">Signal</keyword>
<accession>A0A9X1CCP5</accession>
<feature type="signal peptide" evidence="1">
    <location>
        <begin position="1"/>
        <end position="21"/>
    </location>
</feature>
<evidence type="ECO:0000256" key="1">
    <source>
        <dbReference type="SAM" id="SignalP"/>
    </source>
</evidence>
<organism evidence="2 4">
    <name type="scientific">Formosa algae</name>
    <dbReference type="NCBI Taxonomy" id="225843"/>
    <lineage>
        <taxon>Bacteria</taxon>
        <taxon>Pseudomonadati</taxon>
        <taxon>Bacteroidota</taxon>
        <taxon>Flavobacteriia</taxon>
        <taxon>Flavobacteriales</taxon>
        <taxon>Flavobacteriaceae</taxon>
        <taxon>Formosa</taxon>
    </lineage>
</organism>
<dbReference type="EMBL" id="JAUSUU010000012">
    <property type="protein sequence ID" value="MDQ0336977.1"/>
    <property type="molecule type" value="Genomic_DNA"/>
</dbReference>
<evidence type="ECO:0008006" key="6">
    <source>
        <dbReference type="Google" id="ProtNLM"/>
    </source>
</evidence>
<evidence type="ECO:0000313" key="5">
    <source>
        <dbReference type="Proteomes" id="UP001231587"/>
    </source>
</evidence>
<dbReference type="RefSeq" id="WP_057780848.1">
    <property type="nucleotide sequence ID" value="NZ_JAGGJQ010000006.1"/>
</dbReference>
<dbReference type="AlphaFoldDB" id="A0A9X1CCP5"/>
<evidence type="ECO:0000313" key="4">
    <source>
        <dbReference type="Proteomes" id="UP001138672"/>
    </source>
</evidence>
<sequence length="196" mass="22300">MKKVFVFSIYMLAGISGFANTSNNDIVAENKSEVVLTLNNVKEGQELAIKDAYGSILYNTTIKTTGLYNNKFDLTALPDGQYSFEHEKGFEIEIMPFTVSLGNVTFNKSEEKSIFKPVIKFKENKIYVSKLDLNKEDVDVKIYYTSNNSDFNIIHSETFSNTTDINRIYSLAEKRSGSYKVIINANGRNYVEQFKI</sequence>
<dbReference type="Proteomes" id="UP001138672">
    <property type="component" value="Unassembled WGS sequence"/>
</dbReference>
<comment type="caution">
    <text evidence="2">The sequence shown here is derived from an EMBL/GenBank/DDBJ whole genome shotgun (WGS) entry which is preliminary data.</text>
</comment>
<gene>
    <name evidence="2" type="ORF">J2Z56_002413</name>
    <name evidence="3" type="ORF">J2Z57_003436</name>
</gene>
<evidence type="ECO:0000313" key="2">
    <source>
        <dbReference type="EMBL" id="MBP1840485.1"/>
    </source>
</evidence>
<evidence type="ECO:0000313" key="3">
    <source>
        <dbReference type="EMBL" id="MDQ0336977.1"/>
    </source>
</evidence>